<feature type="compositionally biased region" description="Basic and acidic residues" evidence="1">
    <location>
        <begin position="168"/>
        <end position="180"/>
    </location>
</feature>
<proteinExistence type="predicted"/>
<dbReference type="Proteomes" id="UP000799439">
    <property type="component" value="Unassembled WGS sequence"/>
</dbReference>
<feature type="compositionally biased region" description="Polar residues" evidence="1">
    <location>
        <begin position="154"/>
        <end position="165"/>
    </location>
</feature>
<evidence type="ECO:0000313" key="3">
    <source>
        <dbReference type="Proteomes" id="UP000799439"/>
    </source>
</evidence>
<accession>A0A9P4J079</accession>
<feature type="region of interest" description="Disordered" evidence="1">
    <location>
        <begin position="50"/>
        <end position="95"/>
    </location>
</feature>
<gene>
    <name evidence="2" type="ORF">K461DRAFT_312569</name>
</gene>
<feature type="compositionally biased region" description="Polar residues" evidence="1">
    <location>
        <begin position="60"/>
        <end position="78"/>
    </location>
</feature>
<dbReference type="AlphaFoldDB" id="A0A9P4J079"/>
<feature type="region of interest" description="Disordered" evidence="1">
    <location>
        <begin position="153"/>
        <end position="196"/>
    </location>
</feature>
<evidence type="ECO:0000313" key="2">
    <source>
        <dbReference type="EMBL" id="KAF2153098.1"/>
    </source>
</evidence>
<sequence>MSAKGSTSSKRRSVTGVGLFDVLMPLATLNRRKGPEPSYYLVRSKSGRPLNVAALRQKPTKSNDPTAASQISGTTPKPDTSKEQESKTTSTVATVAEEKLANASASSIATPEFTAEQDAKLLEMKAANKTWKDIVSELGRSKSVWQARWKVTRPQGTAMNSATQKGKSKGEDGSIVEGKKANKSNSSRANDSKKEKALKKANVLRDLLETGVPTPSASVVSKHTSRSEPRMSLSALLELLEVDAGFFSPRELRDLFQMLQGDEDEKWLRIASRFYDQTGRRMHEEDIRDAVEALVGKSR</sequence>
<dbReference type="EMBL" id="ML996085">
    <property type="protein sequence ID" value="KAF2153098.1"/>
    <property type="molecule type" value="Genomic_DNA"/>
</dbReference>
<evidence type="ECO:0000256" key="1">
    <source>
        <dbReference type="SAM" id="MobiDB-lite"/>
    </source>
</evidence>
<reference evidence="2" key="1">
    <citation type="journal article" date="2020" name="Stud. Mycol.">
        <title>101 Dothideomycetes genomes: a test case for predicting lifestyles and emergence of pathogens.</title>
        <authorList>
            <person name="Haridas S."/>
            <person name="Albert R."/>
            <person name="Binder M."/>
            <person name="Bloem J."/>
            <person name="Labutti K."/>
            <person name="Salamov A."/>
            <person name="Andreopoulos B."/>
            <person name="Baker S."/>
            <person name="Barry K."/>
            <person name="Bills G."/>
            <person name="Bluhm B."/>
            <person name="Cannon C."/>
            <person name="Castanera R."/>
            <person name="Culley D."/>
            <person name="Daum C."/>
            <person name="Ezra D."/>
            <person name="Gonzalez J."/>
            <person name="Henrissat B."/>
            <person name="Kuo A."/>
            <person name="Liang C."/>
            <person name="Lipzen A."/>
            <person name="Lutzoni F."/>
            <person name="Magnuson J."/>
            <person name="Mondo S."/>
            <person name="Nolan M."/>
            <person name="Ohm R."/>
            <person name="Pangilinan J."/>
            <person name="Park H.-J."/>
            <person name="Ramirez L."/>
            <person name="Alfaro M."/>
            <person name="Sun H."/>
            <person name="Tritt A."/>
            <person name="Yoshinaga Y."/>
            <person name="Zwiers L.-H."/>
            <person name="Turgeon B."/>
            <person name="Goodwin S."/>
            <person name="Spatafora J."/>
            <person name="Crous P."/>
            <person name="Grigoriev I."/>
        </authorList>
    </citation>
    <scope>NUCLEOTIDE SEQUENCE</scope>
    <source>
        <strain evidence="2">CBS 260.36</strain>
    </source>
</reference>
<evidence type="ECO:0008006" key="4">
    <source>
        <dbReference type="Google" id="ProtNLM"/>
    </source>
</evidence>
<keyword evidence="3" id="KW-1185">Reference proteome</keyword>
<comment type="caution">
    <text evidence="2">The sequence shown here is derived from an EMBL/GenBank/DDBJ whole genome shotgun (WGS) entry which is preliminary data.</text>
</comment>
<organism evidence="2 3">
    <name type="scientific">Myriangium duriaei CBS 260.36</name>
    <dbReference type="NCBI Taxonomy" id="1168546"/>
    <lineage>
        <taxon>Eukaryota</taxon>
        <taxon>Fungi</taxon>
        <taxon>Dikarya</taxon>
        <taxon>Ascomycota</taxon>
        <taxon>Pezizomycotina</taxon>
        <taxon>Dothideomycetes</taxon>
        <taxon>Dothideomycetidae</taxon>
        <taxon>Myriangiales</taxon>
        <taxon>Myriangiaceae</taxon>
        <taxon>Myriangium</taxon>
    </lineage>
</organism>
<dbReference type="OrthoDB" id="5427780at2759"/>
<protein>
    <recommendedName>
        <fullName evidence="4">Myb-like domain-containing protein</fullName>
    </recommendedName>
</protein>
<name>A0A9P4J079_9PEZI</name>